<sequence>MTITRAPSCLREKTPRWRSSLLRTPGIESTRTRSATKTKPGRRSWICRASLQGVILEETGVGELMMSMVGMAGETCLPDLFKLYIRASPWGRGPSSPPLSICSQTIAEIVWEKECLRG</sequence>
<dbReference type="AlphaFoldDB" id="A0A0G4IDQ8"/>
<reference evidence="2" key="1">
    <citation type="submission" date="2014-11" db="EMBL/GenBank/DDBJ databases">
        <authorList>
            <person name="Otto D Thomas"/>
            <person name="Naeem Raeece"/>
        </authorList>
    </citation>
    <scope>NUCLEOTIDE SEQUENCE</scope>
</reference>
<proteinExistence type="predicted"/>
<dbReference type="PhylomeDB" id="A0A0G4IDQ8"/>
<evidence type="ECO:0000313" key="2">
    <source>
        <dbReference type="EMBL" id="CEM55371.1"/>
    </source>
</evidence>
<organism evidence="2">
    <name type="scientific">Chromera velia CCMP2878</name>
    <dbReference type="NCBI Taxonomy" id="1169474"/>
    <lineage>
        <taxon>Eukaryota</taxon>
        <taxon>Sar</taxon>
        <taxon>Alveolata</taxon>
        <taxon>Colpodellida</taxon>
        <taxon>Chromeraceae</taxon>
        <taxon>Chromera</taxon>
    </lineage>
</organism>
<accession>A0A0G4IDQ8</accession>
<protein>
    <submittedName>
        <fullName evidence="2">Uncharacterized protein</fullName>
    </submittedName>
</protein>
<dbReference type="VEuPathDB" id="CryptoDB:Cvel_13489"/>
<dbReference type="EMBL" id="CDMZ01005869">
    <property type="protein sequence ID" value="CEM55371.1"/>
    <property type="molecule type" value="Genomic_DNA"/>
</dbReference>
<evidence type="ECO:0000256" key="1">
    <source>
        <dbReference type="SAM" id="MobiDB-lite"/>
    </source>
</evidence>
<gene>
    <name evidence="2" type="ORF">Cvel_13489</name>
</gene>
<name>A0A0G4IDQ8_9ALVE</name>
<feature type="region of interest" description="Disordered" evidence="1">
    <location>
        <begin position="21"/>
        <end position="41"/>
    </location>
</feature>